<organism evidence="3 4">
    <name type="scientific">Parasphingopyxis lamellibrachiae</name>
    <dbReference type="NCBI Taxonomy" id="680125"/>
    <lineage>
        <taxon>Bacteria</taxon>
        <taxon>Pseudomonadati</taxon>
        <taxon>Pseudomonadota</taxon>
        <taxon>Alphaproteobacteria</taxon>
        <taxon>Sphingomonadales</taxon>
        <taxon>Sphingomonadaceae</taxon>
        <taxon>Parasphingopyxis</taxon>
    </lineage>
</organism>
<dbReference type="AlphaFoldDB" id="A0A3D9FGW7"/>
<dbReference type="PROSITE" id="PS51257">
    <property type="entry name" value="PROKAR_LIPOPROTEIN"/>
    <property type="match status" value="1"/>
</dbReference>
<comment type="caution">
    <text evidence="3">The sequence shown here is derived from an EMBL/GenBank/DDBJ whole genome shotgun (WGS) entry which is preliminary data.</text>
</comment>
<evidence type="ECO:0000313" key="4">
    <source>
        <dbReference type="Proteomes" id="UP000256310"/>
    </source>
</evidence>
<dbReference type="OrthoDB" id="7405484at2"/>
<dbReference type="Pfam" id="PF12276">
    <property type="entry name" value="DUF3617"/>
    <property type="match status" value="1"/>
</dbReference>
<proteinExistence type="predicted"/>
<dbReference type="EMBL" id="QRDP01000004">
    <property type="protein sequence ID" value="RED16898.1"/>
    <property type="molecule type" value="Genomic_DNA"/>
</dbReference>
<feature type="signal peptide" evidence="2">
    <location>
        <begin position="1"/>
        <end position="22"/>
    </location>
</feature>
<feature type="region of interest" description="Disordered" evidence="1">
    <location>
        <begin position="140"/>
        <end position="179"/>
    </location>
</feature>
<evidence type="ECO:0000256" key="1">
    <source>
        <dbReference type="SAM" id="MobiDB-lite"/>
    </source>
</evidence>
<feature type="chain" id="PRO_5017589073" evidence="2">
    <location>
        <begin position="23"/>
        <end position="179"/>
    </location>
</feature>
<name>A0A3D9FGW7_9SPHN</name>
<protein>
    <submittedName>
        <fullName evidence="3">Uncharacterized protein DUF3617</fullName>
    </submittedName>
</protein>
<gene>
    <name evidence="3" type="ORF">DFR46_1932</name>
</gene>
<evidence type="ECO:0000256" key="2">
    <source>
        <dbReference type="SAM" id="SignalP"/>
    </source>
</evidence>
<feature type="compositionally biased region" description="Acidic residues" evidence="1">
    <location>
        <begin position="162"/>
        <end position="179"/>
    </location>
</feature>
<dbReference type="Proteomes" id="UP000256310">
    <property type="component" value="Unassembled WGS sequence"/>
</dbReference>
<accession>A0A3D9FGW7</accession>
<reference evidence="3 4" key="1">
    <citation type="submission" date="2018-07" db="EMBL/GenBank/DDBJ databases">
        <title>Genomic Encyclopedia of Type Strains, Phase IV (KMG-IV): sequencing the most valuable type-strain genomes for metagenomic binning, comparative biology and taxonomic classification.</title>
        <authorList>
            <person name="Goeker M."/>
        </authorList>
    </citation>
    <scope>NUCLEOTIDE SEQUENCE [LARGE SCALE GENOMIC DNA]</scope>
    <source>
        <strain evidence="3 4">DSM 26725</strain>
    </source>
</reference>
<keyword evidence="2" id="KW-0732">Signal</keyword>
<keyword evidence="4" id="KW-1185">Reference proteome</keyword>
<sequence>MKRFLMAAAPLALLGACSGGGASGSDDLQAGEWTMTSQIDEITLAGMPEEMVNQMRERANEQPPNINCLTEEDVENPVEGMFANSEMGDDCDFGDSAFEDGVINVNATCQGPEGQGIANLSVQGTYTATTMQAELSVNVEGGPSEMSMSSTLSAERTGECTAEPEAEPESDAAATDEEE</sequence>
<evidence type="ECO:0000313" key="3">
    <source>
        <dbReference type="EMBL" id="RED16898.1"/>
    </source>
</evidence>
<dbReference type="InterPro" id="IPR022061">
    <property type="entry name" value="DUF3617"/>
</dbReference>
<dbReference type="RefSeq" id="WP_116236249.1">
    <property type="nucleotide sequence ID" value="NZ_QRDP01000004.1"/>
</dbReference>